<proteinExistence type="predicted"/>
<gene>
    <name evidence="1" type="ORF">IE53DRAFT_386898</name>
</gene>
<dbReference type="Proteomes" id="UP000245626">
    <property type="component" value="Unassembled WGS sequence"/>
</dbReference>
<organism evidence="1 2">
    <name type="scientific">Violaceomyces palustris</name>
    <dbReference type="NCBI Taxonomy" id="1673888"/>
    <lineage>
        <taxon>Eukaryota</taxon>
        <taxon>Fungi</taxon>
        <taxon>Dikarya</taxon>
        <taxon>Basidiomycota</taxon>
        <taxon>Ustilaginomycotina</taxon>
        <taxon>Ustilaginomycetes</taxon>
        <taxon>Violaceomycetales</taxon>
        <taxon>Violaceomycetaceae</taxon>
        <taxon>Violaceomyces</taxon>
    </lineage>
</organism>
<evidence type="ECO:0000313" key="1">
    <source>
        <dbReference type="EMBL" id="PWN50775.1"/>
    </source>
</evidence>
<reference evidence="1 2" key="1">
    <citation type="journal article" date="2018" name="Mol. Biol. Evol.">
        <title>Broad Genomic Sampling Reveals a Smut Pathogenic Ancestry of the Fungal Clade Ustilaginomycotina.</title>
        <authorList>
            <person name="Kijpornyongpan T."/>
            <person name="Mondo S.J."/>
            <person name="Barry K."/>
            <person name="Sandor L."/>
            <person name="Lee J."/>
            <person name="Lipzen A."/>
            <person name="Pangilinan J."/>
            <person name="LaButti K."/>
            <person name="Hainaut M."/>
            <person name="Henrissat B."/>
            <person name="Grigoriev I.V."/>
            <person name="Spatafora J.W."/>
            <person name="Aime M.C."/>
        </authorList>
    </citation>
    <scope>NUCLEOTIDE SEQUENCE [LARGE SCALE GENOMIC DNA]</scope>
    <source>
        <strain evidence="1 2">SA 807</strain>
    </source>
</reference>
<name>A0ACD0NYG0_9BASI</name>
<evidence type="ECO:0000313" key="2">
    <source>
        <dbReference type="Proteomes" id="UP000245626"/>
    </source>
</evidence>
<keyword evidence="2" id="KW-1185">Reference proteome</keyword>
<accession>A0ACD0NYG0</accession>
<sequence>MIHPFPLCLCLSVSVSVSPSPLIARRRYAPSLPLSLDLSPLTPATYLGNRLRSAYPHSQMRPIPPPQSTFPRS</sequence>
<protein>
    <submittedName>
        <fullName evidence="1">Uncharacterized protein</fullName>
    </submittedName>
</protein>
<dbReference type="EMBL" id="KZ819898">
    <property type="protein sequence ID" value="PWN50775.1"/>
    <property type="molecule type" value="Genomic_DNA"/>
</dbReference>